<dbReference type="Gene3D" id="1.25.40.390">
    <property type="match status" value="1"/>
</dbReference>
<dbReference type="Proteomes" id="UP001220610">
    <property type="component" value="Chromosome"/>
</dbReference>
<gene>
    <name evidence="8" type="ORF">P0Y53_24350</name>
</gene>
<organism evidence="8 9">
    <name type="scientific">Candidatus Pseudobacter hemicellulosilyticus</name>
    <dbReference type="NCBI Taxonomy" id="3121375"/>
    <lineage>
        <taxon>Bacteria</taxon>
        <taxon>Pseudomonadati</taxon>
        <taxon>Bacteroidota</taxon>
        <taxon>Chitinophagia</taxon>
        <taxon>Chitinophagales</taxon>
        <taxon>Chitinophagaceae</taxon>
        <taxon>Pseudobacter</taxon>
    </lineage>
</organism>
<dbReference type="Gene3D" id="2.20.20.130">
    <property type="match status" value="1"/>
</dbReference>
<name>A0AAJ6BH81_9BACT</name>
<dbReference type="Pfam" id="PF07980">
    <property type="entry name" value="SusD_RagB"/>
    <property type="match status" value="1"/>
</dbReference>
<evidence type="ECO:0000259" key="7">
    <source>
        <dbReference type="Pfam" id="PF14322"/>
    </source>
</evidence>
<sequence>MRYSIIALLVLTTGLLGGCKKFLDVKPKVEVGQELLFENEQGFMDALTGVYLKMNSDTLYGRELSFGLVDVLAKQHTRITSIYHEYYDLSTYNYMTAAARTKIDNLWIEGYGCIANLNNLLTNLETRDPKTFSGANYAVISGEAHALRAFLHFDLLRLFAPAPAAAGGNAAAAIPYMDRLTAEVFPQLKVEEVLQRVLADCEVAANALKAVDPVIPANAANATTSGYLRERPLKFNYYAVKALQARAYLYAGDKAKALACAEEVIQSNVFTWTPSWQISSGNRVLVSELIFALYKSNMNRWETSYFSTAGSSVLTRTNEAEFKTVYENISGDMRYSLLLTITNGTGLSNKYVQATSASTNYLKRMPVMRLSEMYYIAAECLAEADMTRAVGYLNTVRRNRNVLTDLNSSISTVQLQDELLKEYMKEFYCEGQLFFYYKRKNASSIWFSTVTPTNAIYVLPLPDNELEYGGR</sequence>
<dbReference type="InterPro" id="IPR012944">
    <property type="entry name" value="SusD_RagB_dom"/>
</dbReference>
<evidence type="ECO:0000256" key="1">
    <source>
        <dbReference type="ARBA" id="ARBA00004442"/>
    </source>
</evidence>
<protein>
    <submittedName>
        <fullName evidence="8">RagB/SusD family nutrient uptake outer membrane protein</fullName>
    </submittedName>
</protein>
<feature type="domain" description="SusD-like N-terminal" evidence="7">
    <location>
        <begin position="21"/>
        <end position="209"/>
    </location>
</feature>
<dbReference type="InterPro" id="IPR033985">
    <property type="entry name" value="SusD-like_N"/>
</dbReference>
<keyword evidence="3" id="KW-0732">Signal</keyword>
<keyword evidence="5" id="KW-0998">Cell outer membrane</keyword>
<feature type="domain" description="RagB/SusD" evidence="6">
    <location>
        <begin position="342"/>
        <end position="446"/>
    </location>
</feature>
<evidence type="ECO:0000256" key="4">
    <source>
        <dbReference type="ARBA" id="ARBA00023136"/>
    </source>
</evidence>
<dbReference type="GO" id="GO:0009279">
    <property type="term" value="C:cell outer membrane"/>
    <property type="evidence" value="ECO:0007669"/>
    <property type="project" value="UniProtKB-SubCell"/>
</dbReference>
<dbReference type="Pfam" id="PF14322">
    <property type="entry name" value="SusD-like_3"/>
    <property type="match status" value="1"/>
</dbReference>
<dbReference type="InterPro" id="IPR011990">
    <property type="entry name" value="TPR-like_helical_dom_sf"/>
</dbReference>
<dbReference type="SUPFAM" id="SSF48452">
    <property type="entry name" value="TPR-like"/>
    <property type="match status" value="1"/>
</dbReference>
<evidence type="ECO:0000313" key="8">
    <source>
        <dbReference type="EMBL" id="WEK35629.1"/>
    </source>
</evidence>
<evidence type="ECO:0000256" key="5">
    <source>
        <dbReference type="ARBA" id="ARBA00023237"/>
    </source>
</evidence>
<dbReference type="PROSITE" id="PS51257">
    <property type="entry name" value="PROKAR_LIPOPROTEIN"/>
    <property type="match status" value="1"/>
</dbReference>
<evidence type="ECO:0000256" key="3">
    <source>
        <dbReference type="ARBA" id="ARBA00022729"/>
    </source>
</evidence>
<accession>A0AAJ6BH81</accession>
<proteinExistence type="inferred from homology"/>
<keyword evidence="4" id="KW-0472">Membrane</keyword>
<comment type="subcellular location">
    <subcellularLocation>
        <location evidence="1">Cell outer membrane</location>
    </subcellularLocation>
</comment>
<reference evidence="8" key="1">
    <citation type="submission" date="2023-03" db="EMBL/GenBank/DDBJ databases">
        <title>Andean soil-derived lignocellulolytic bacterial consortium as a source of novel taxa and putative plastic-active enzymes.</title>
        <authorList>
            <person name="Diaz-Garcia L."/>
            <person name="Chuvochina M."/>
            <person name="Feuerriegel G."/>
            <person name="Bunk B."/>
            <person name="Sproer C."/>
            <person name="Streit W.R."/>
            <person name="Rodriguez L.M."/>
            <person name="Overmann J."/>
            <person name="Jimenez D.J."/>
        </authorList>
    </citation>
    <scope>NUCLEOTIDE SEQUENCE</scope>
    <source>
        <strain evidence="8">MAG 7</strain>
    </source>
</reference>
<comment type="similarity">
    <text evidence="2">Belongs to the SusD family.</text>
</comment>
<dbReference type="Gene3D" id="1.25.40.900">
    <property type="match status" value="1"/>
</dbReference>
<evidence type="ECO:0000259" key="6">
    <source>
        <dbReference type="Pfam" id="PF07980"/>
    </source>
</evidence>
<dbReference type="EMBL" id="CP119311">
    <property type="protein sequence ID" value="WEK35629.1"/>
    <property type="molecule type" value="Genomic_DNA"/>
</dbReference>
<evidence type="ECO:0000256" key="2">
    <source>
        <dbReference type="ARBA" id="ARBA00006275"/>
    </source>
</evidence>
<dbReference type="AlphaFoldDB" id="A0AAJ6BH81"/>
<evidence type="ECO:0000313" key="9">
    <source>
        <dbReference type="Proteomes" id="UP001220610"/>
    </source>
</evidence>